<dbReference type="PROSITE" id="PS00138">
    <property type="entry name" value="SUBTILASE_SER"/>
    <property type="match status" value="1"/>
</dbReference>
<dbReference type="InterPro" id="IPR036852">
    <property type="entry name" value="Peptidase_S8/S53_dom_sf"/>
</dbReference>
<accession>A0A7W0HUN0</accession>
<dbReference type="SUPFAM" id="SSF49785">
    <property type="entry name" value="Galactose-binding domain-like"/>
    <property type="match status" value="1"/>
</dbReference>
<feature type="active site" description="Charge relay system" evidence="8">
    <location>
        <position position="182"/>
    </location>
</feature>
<name>A0A7W0HUN0_9ACTN</name>
<dbReference type="Pfam" id="PF11721">
    <property type="entry name" value="Malectin"/>
    <property type="match status" value="1"/>
</dbReference>
<evidence type="ECO:0000256" key="10">
    <source>
        <dbReference type="SAM" id="SignalP"/>
    </source>
</evidence>
<dbReference type="Gene3D" id="2.60.40.1120">
    <property type="entry name" value="Carboxypeptidase-like, regulatory domain"/>
    <property type="match status" value="3"/>
</dbReference>
<dbReference type="Gene3D" id="2.60.40.10">
    <property type="entry name" value="Immunoglobulins"/>
    <property type="match status" value="1"/>
</dbReference>
<dbReference type="InterPro" id="IPR008979">
    <property type="entry name" value="Galactose-bd-like_sf"/>
</dbReference>
<feature type="domain" description="Malectin" evidence="12">
    <location>
        <begin position="1002"/>
        <end position="1149"/>
    </location>
</feature>
<feature type="active site" description="Charge relay system" evidence="8">
    <location>
        <position position="397"/>
    </location>
</feature>
<comment type="caution">
    <text evidence="14">The sequence shown here is derived from an EMBL/GenBank/DDBJ whole genome shotgun (WGS) entry which is preliminary data.</text>
</comment>
<dbReference type="InterPro" id="IPR023828">
    <property type="entry name" value="Peptidase_S8_Ser-AS"/>
</dbReference>
<dbReference type="PROSITE" id="PS51892">
    <property type="entry name" value="SUBTILASE"/>
    <property type="match status" value="1"/>
</dbReference>
<comment type="similarity">
    <text evidence="2 8">Belongs to the peptidase S8 family.</text>
</comment>
<protein>
    <recommendedName>
        <fullName evidence="3">alpha-amylase</fullName>
        <ecNumber evidence="3">3.2.1.1</ecNumber>
    </recommendedName>
    <alternativeName>
        <fullName evidence="7">1,4-alpha-D-glucan glucanohydrolase</fullName>
    </alternativeName>
</protein>
<feature type="active site" description="Charge relay system" evidence="8">
    <location>
        <position position="229"/>
    </location>
</feature>
<dbReference type="Gene3D" id="3.40.50.200">
    <property type="entry name" value="Peptidase S8/S53 domain"/>
    <property type="match status" value="1"/>
</dbReference>
<evidence type="ECO:0000256" key="8">
    <source>
        <dbReference type="PROSITE-ProRule" id="PRU01240"/>
    </source>
</evidence>
<gene>
    <name evidence="14" type="ORF">HNR30_007651</name>
</gene>
<feature type="chain" id="PRO_5030662598" description="alpha-amylase" evidence="10">
    <location>
        <begin position="26"/>
        <end position="1160"/>
    </location>
</feature>
<evidence type="ECO:0000256" key="5">
    <source>
        <dbReference type="ARBA" id="ARBA00022801"/>
    </source>
</evidence>
<dbReference type="SUPFAM" id="SSF49464">
    <property type="entry name" value="Carboxypeptidase regulatory domain-like"/>
    <property type="match status" value="2"/>
</dbReference>
<dbReference type="CDD" id="cd07481">
    <property type="entry name" value="Peptidases_S8_BacillopeptidaseF-like"/>
    <property type="match status" value="1"/>
</dbReference>
<evidence type="ECO:0000256" key="4">
    <source>
        <dbReference type="ARBA" id="ARBA00022670"/>
    </source>
</evidence>
<dbReference type="SUPFAM" id="SSF52743">
    <property type="entry name" value="Subtilisin-like"/>
    <property type="match status" value="1"/>
</dbReference>
<dbReference type="InterPro" id="IPR008969">
    <property type="entry name" value="CarboxyPept-like_regulatory"/>
</dbReference>
<dbReference type="InterPro" id="IPR050131">
    <property type="entry name" value="Peptidase_S8_subtilisin-like"/>
</dbReference>
<sequence length="1160" mass="120587">MAGKITRAVLSAFLTLTFTSGVAHAAPEPDKIDKAVAADLDQDDKATFWVRVKGQASLAEARRATTKTAKAKSVYETKTQFAKSTQANVIDLLKSVKADYTSFWLVNAVKVTGDAKLAAELAKLPEVTALTPIRVLEVPKVVEAPTQAQVNAVEWNIDRVGAPRVWSELGVRGEGIVVAHIDTGADLTHPEIASQYRGRNADGTFDHNYNWHDPADICPTAAPCDNQGHGTHVMGTMLGQSGIGVAPGAKWIAAKGCEARTCSDASLLSAGQWIAAPTDLNGANPRPELAPDIVNNSWGGPGGDPWYQEIVDSWVAAGIFPMFSSGNSGPACGTAGSPGDYLNSYSTGGFDINNAIYNNSSRGSASRPDTKPNISAPAVSVRSSVPGGGYDNYTGTSMASPHVAATVALMWSAAPALIGDIDATRQLLDDTAIDVNDLGCGGTADDNGNWGEGRLDAFAAVQATPRGGMGQLGGTVTSGGSPVGGVTVTVSGPLDRSVVTGPDGTYAFPRLSPGDYRITASKYGYQDATGTATVVADQSASADLALTQLPSATVSGTITTAGTAEPNAKVEAVGTPASTTTDAQGRYSLTLPLGTYTLRITPSSRCSSGAQAEVVVTGDVTKDVELPLRGDNFGYTCRSGAEPYVQGTEKLALTGDDQGQRVTLPFAFPFYGVAQTNALISTNGYLNLSGNDTVTGSNGTIPSTGSPNNSVYAYWDDLVADAESGIYTASSGTAPNRQFVVEWRNVKFYNATDLRISFSLVLNENGSVSYRYASIDSERERGTSATIGVENGTGTDALQYSYESAAVSSGQSITISASRHGLVTGVVSDANDGKPLAGATVKIGDVATFTTIADGSFYGQVLAGDYQVTVSKEHYGTFTQEVTVAAGSVTRIDTALVTGAVAASVGEITVVMPTNATRTRTFELTNLGSPAAYTVTSQAGWLTAAPTSGELAKGAKATVTVTVSSAGVAPGTTQAAKLIVKSNSGRKPISEVLVTVVVPKLQVAVDAGGTKSSVDAVGDAWSPDRKYSTGSYGWVGTSNRTHTTSRTISGTSDQALYRTARENMLEYRFDNVPAGTYTVELGFADTRGTQIGRRVFDVLVEGQLAIPALDLALEVGNYTASARSYTTTVTDGQLNVRFAVRQGQPIVNLIRISERPDKSG</sequence>
<dbReference type="SUPFAM" id="SSF49452">
    <property type="entry name" value="Starch-binding domain-like"/>
    <property type="match status" value="1"/>
</dbReference>
<dbReference type="Pfam" id="PF13620">
    <property type="entry name" value="CarboxypepD_reg"/>
    <property type="match status" value="3"/>
</dbReference>
<evidence type="ECO:0000256" key="7">
    <source>
        <dbReference type="ARBA" id="ARBA00030238"/>
    </source>
</evidence>
<feature type="region of interest" description="Disordered" evidence="9">
    <location>
        <begin position="361"/>
        <end position="380"/>
    </location>
</feature>
<evidence type="ECO:0000256" key="3">
    <source>
        <dbReference type="ARBA" id="ARBA00012595"/>
    </source>
</evidence>
<dbReference type="PRINTS" id="PR00723">
    <property type="entry name" value="SUBTILISIN"/>
</dbReference>
<dbReference type="GO" id="GO:0005975">
    <property type="term" value="P:carbohydrate metabolic process"/>
    <property type="evidence" value="ECO:0007669"/>
    <property type="project" value="UniProtKB-ARBA"/>
</dbReference>
<evidence type="ECO:0000259" key="13">
    <source>
        <dbReference type="Pfam" id="PF19190"/>
    </source>
</evidence>
<feature type="domain" description="BACON" evidence="13">
    <location>
        <begin position="908"/>
        <end position="978"/>
    </location>
</feature>
<feature type="signal peptide" evidence="10">
    <location>
        <begin position="1"/>
        <end position="25"/>
    </location>
</feature>
<keyword evidence="5 8" id="KW-0378">Hydrolase</keyword>
<comment type="catalytic activity">
    <reaction evidence="1">
        <text>Endohydrolysis of (1-&gt;4)-alpha-D-glucosidic linkages in polysaccharides containing three or more (1-&gt;4)-alpha-linked D-glucose units.</text>
        <dbReference type="EC" id="3.2.1.1"/>
    </reaction>
</comment>
<dbReference type="GO" id="GO:0030246">
    <property type="term" value="F:carbohydrate binding"/>
    <property type="evidence" value="ECO:0007669"/>
    <property type="project" value="InterPro"/>
</dbReference>
<keyword evidence="4 8" id="KW-0645">Protease</keyword>
<reference evidence="14 15" key="1">
    <citation type="submission" date="2020-07" db="EMBL/GenBank/DDBJ databases">
        <title>Genomic Encyclopedia of Type Strains, Phase IV (KMG-IV): sequencing the most valuable type-strain genomes for metagenomic binning, comparative biology and taxonomic classification.</title>
        <authorList>
            <person name="Goeker M."/>
        </authorList>
    </citation>
    <scope>NUCLEOTIDE SEQUENCE [LARGE SCALE GENOMIC DNA]</scope>
    <source>
        <strain evidence="14 15">DSM 45533</strain>
    </source>
</reference>
<evidence type="ECO:0000256" key="2">
    <source>
        <dbReference type="ARBA" id="ARBA00011073"/>
    </source>
</evidence>
<evidence type="ECO:0000313" key="14">
    <source>
        <dbReference type="EMBL" id="MBA2896260.1"/>
    </source>
</evidence>
<dbReference type="Pfam" id="PF00082">
    <property type="entry name" value="Peptidase_S8"/>
    <property type="match status" value="1"/>
</dbReference>
<organism evidence="14 15">
    <name type="scientific">Nonomuraea soli</name>
    <dbReference type="NCBI Taxonomy" id="1032476"/>
    <lineage>
        <taxon>Bacteria</taxon>
        <taxon>Bacillati</taxon>
        <taxon>Actinomycetota</taxon>
        <taxon>Actinomycetes</taxon>
        <taxon>Streptosporangiales</taxon>
        <taxon>Streptosporangiaceae</taxon>
        <taxon>Nonomuraea</taxon>
    </lineage>
</organism>
<evidence type="ECO:0000256" key="6">
    <source>
        <dbReference type="ARBA" id="ARBA00022825"/>
    </source>
</evidence>
<evidence type="ECO:0000256" key="9">
    <source>
        <dbReference type="SAM" id="MobiDB-lite"/>
    </source>
</evidence>
<evidence type="ECO:0000313" key="15">
    <source>
        <dbReference type="Proteomes" id="UP000530928"/>
    </source>
</evidence>
<dbReference type="InterPro" id="IPR000209">
    <property type="entry name" value="Peptidase_S8/S53_dom"/>
</dbReference>
<dbReference type="InterPro" id="IPR021720">
    <property type="entry name" value="Malectin_dom"/>
</dbReference>
<dbReference type="EMBL" id="JACDUR010000008">
    <property type="protein sequence ID" value="MBA2896260.1"/>
    <property type="molecule type" value="Genomic_DNA"/>
</dbReference>
<keyword evidence="6 8" id="KW-0720">Serine protease</keyword>
<dbReference type="GO" id="GO:0004556">
    <property type="term" value="F:alpha-amylase activity"/>
    <property type="evidence" value="ECO:0007669"/>
    <property type="project" value="UniProtKB-EC"/>
</dbReference>
<evidence type="ECO:0000259" key="12">
    <source>
        <dbReference type="Pfam" id="PF11721"/>
    </source>
</evidence>
<dbReference type="InterPro" id="IPR013784">
    <property type="entry name" value="Carb-bd-like_fold"/>
</dbReference>
<keyword evidence="15" id="KW-1185">Reference proteome</keyword>
<feature type="domain" description="Peptidase S8/S53" evidence="11">
    <location>
        <begin position="173"/>
        <end position="436"/>
    </location>
</feature>
<dbReference type="InterPro" id="IPR033857">
    <property type="entry name" value="Bacillopeptidase_F"/>
</dbReference>
<dbReference type="Pfam" id="PF19190">
    <property type="entry name" value="BACON_2"/>
    <property type="match status" value="1"/>
</dbReference>
<dbReference type="Proteomes" id="UP000530928">
    <property type="component" value="Unassembled WGS sequence"/>
</dbReference>
<evidence type="ECO:0000259" key="11">
    <source>
        <dbReference type="Pfam" id="PF00082"/>
    </source>
</evidence>
<dbReference type="InterPro" id="IPR024361">
    <property type="entry name" value="BACON"/>
</dbReference>
<evidence type="ECO:0000256" key="1">
    <source>
        <dbReference type="ARBA" id="ARBA00000548"/>
    </source>
</evidence>
<dbReference type="InterPro" id="IPR015500">
    <property type="entry name" value="Peptidase_S8_subtilisin-rel"/>
</dbReference>
<dbReference type="InterPro" id="IPR013783">
    <property type="entry name" value="Ig-like_fold"/>
</dbReference>
<keyword evidence="10" id="KW-0732">Signal</keyword>
<dbReference type="EC" id="3.2.1.1" evidence="3"/>
<dbReference type="GO" id="GO:0004252">
    <property type="term" value="F:serine-type endopeptidase activity"/>
    <property type="evidence" value="ECO:0007669"/>
    <property type="project" value="UniProtKB-UniRule"/>
</dbReference>
<dbReference type="GO" id="GO:0006508">
    <property type="term" value="P:proteolysis"/>
    <property type="evidence" value="ECO:0007669"/>
    <property type="project" value="UniProtKB-KW"/>
</dbReference>
<proteinExistence type="inferred from homology"/>
<dbReference type="Gene3D" id="2.60.120.430">
    <property type="entry name" value="Galactose-binding lectin"/>
    <property type="match status" value="1"/>
</dbReference>
<dbReference type="AlphaFoldDB" id="A0A7W0HUN0"/>
<dbReference type="RefSeq" id="WP_181614961.1">
    <property type="nucleotide sequence ID" value="NZ_BAABAM010000007.1"/>
</dbReference>
<dbReference type="PANTHER" id="PTHR43806:SF67">
    <property type="entry name" value="EGF-LIKE DOMAIN-CONTAINING PROTEIN"/>
    <property type="match status" value="1"/>
</dbReference>
<dbReference type="PANTHER" id="PTHR43806">
    <property type="entry name" value="PEPTIDASE S8"/>
    <property type="match status" value="1"/>
</dbReference>